<feature type="transmembrane region" description="Helical" evidence="8">
    <location>
        <begin position="213"/>
        <end position="235"/>
    </location>
</feature>
<evidence type="ECO:0000256" key="7">
    <source>
        <dbReference type="ARBA" id="ARBA00023136"/>
    </source>
</evidence>
<reference evidence="9 10" key="2">
    <citation type="journal article" date="2010" name="Stand. Genomic Sci.">
        <title>Complete genome sequence of Xylanimonas cellulosilytica type strain (XIL07).</title>
        <authorList>
            <person name="Foster B."/>
            <person name="Pukall R."/>
            <person name="Abt B."/>
            <person name="Nolan M."/>
            <person name="Glavina Del Rio T."/>
            <person name="Chen F."/>
            <person name="Lucas S."/>
            <person name="Tice H."/>
            <person name="Pitluck S."/>
            <person name="Cheng J.-F."/>
            <person name="Chertkov O."/>
            <person name="Brettin T."/>
            <person name="Han C."/>
            <person name="Detter J.C."/>
            <person name="Bruce D."/>
            <person name="Goodwin L."/>
            <person name="Ivanova N."/>
            <person name="Mavromatis K."/>
            <person name="Pati A."/>
            <person name="Mikhailova N."/>
            <person name="Chen A."/>
            <person name="Palaniappan K."/>
            <person name="Land M."/>
            <person name="Hauser L."/>
            <person name="Chang Y.-J."/>
            <person name="Jeffries C.D."/>
            <person name="Chain P."/>
            <person name="Rohde M."/>
            <person name="Goeker M."/>
            <person name="Bristow J."/>
            <person name="Eisen J.A."/>
            <person name="Markowitz V."/>
            <person name="Hugenholtz P."/>
            <person name="Kyrpides N.C."/>
            <person name="Klenk H.-P."/>
            <person name="Lapidus A."/>
        </authorList>
    </citation>
    <scope>NUCLEOTIDE SEQUENCE [LARGE SCALE GENOMIC DNA]</scope>
    <source>
        <strain evidence="10">DSM 15894 / CECT 5975 / LMG 20990 / XIL07</strain>
    </source>
</reference>
<evidence type="ECO:0000256" key="3">
    <source>
        <dbReference type="ARBA" id="ARBA00022448"/>
    </source>
</evidence>
<evidence type="ECO:0000256" key="5">
    <source>
        <dbReference type="ARBA" id="ARBA00022692"/>
    </source>
</evidence>
<feature type="transmembrane region" description="Helical" evidence="8">
    <location>
        <begin position="327"/>
        <end position="344"/>
    </location>
</feature>
<gene>
    <name evidence="9" type="ordered locus">Xcel_1449</name>
</gene>
<dbReference type="GO" id="GO:0022857">
    <property type="term" value="F:transmembrane transporter activity"/>
    <property type="evidence" value="ECO:0007669"/>
    <property type="project" value="InterPro"/>
</dbReference>
<dbReference type="PANTHER" id="PTHR30472">
    <property type="entry name" value="FERRIC ENTEROBACTIN TRANSPORT SYSTEM PERMEASE PROTEIN"/>
    <property type="match status" value="1"/>
</dbReference>
<dbReference type="Proteomes" id="UP000002255">
    <property type="component" value="Chromosome"/>
</dbReference>
<feature type="transmembrane region" description="Helical" evidence="8">
    <location>
        <begin position="167"/>
        <end position="186"/>
    </location>
</feature>
<accession>D1BRY8</accession>
<dbReference type="Gene3D" id="1.10.3470.10">
    <property type="entry name" value="ABC transporter involved in vitamin B12 uptake, BtuC"/>
    <property type="match status" value="1"/>
</dbReference>
<comment type="subcellular location">
    <subcellularLocation>
        <location evidence="1">Cell membrane</location>
        <topology evidence="1">Multi-pass membrane protein</topology>
    </subcellularLocation>
</comment>
<evidence type="ECO:0000256" key="8">
    <source>
        <dbReference type="SAM" id="Phobius"/>
    </source>
</evidence>
<reference evidence="10" key="1">
    <citation type="submission" date="2009-11" db="EMBL/GenBank/DDBJ databases">
        <title>The complete chromosome of Xylanimonas cellulosilytica DSM 15894.</title>
        <authorList>
            <consortium name="US DOE Joint Genome Institute (JGI-PGF)"/>
            <person name="Lucas S."/>
            <person name="Copeland A."/>
            <person name="Lapidus A."/>
            <person name="Glavina del Rio T."/>
            <person name="Dalin E."/>
            <person name="Tice H."/>
            <person name="Bruce D."/>
            <person name="Goodwin L."/>
            <person name="Pitluck S."/>
            <person name="Kyrpides N."/>
            <person name="Mavromatis K."/>
            <person name="Ivanova N."/>
            <person name="Mikhailova N."/>
            <person name="Foster B."/>
            <person name="Clum A."/>
            <person name="Brettin T."/>
            <person name="Detter J.C."/>
            <person name="Han C."/>
            <person name="Larimer F."/>
            <person name="Land M."/>
            <person name="Hauser L."/>
            <person name="Markowitz V."/>
            <person name="Cheng J.F."/>
            <person name="Hugenholtz P."/>
            <person name="Woyke T."/>
            <person name="Wu D."/>
            <person name="Gehrich-Schroeter G."/>
            <person name="Schneider S."/>
            <person name="Pukall S.R."/>
            <person name="Klenk H.P."/>
            <person name="Eisen J.A."/>
        </authorList>
    </citation>
    <scope>NUCLEOTIDE SEQUENCE [LARGE SCALE GENOMIC DNA]</scope>
    <source>
        <strain evidence="10">DSM 15894 / CECT 5975 / LMG 20990 / XIL07</strain>
    </source>
</reference>
<dbReference type="InterPro" id="IPR037294">
    <property type="entry name" value="ABC_BtuC-like"/>
</dbReference>
<evidence type="ECO:0000256" key="4">
    <source>
        <dbReference type="ARBA" id="ARBA00022475"/>
    </source>
</evidence>
<evidence type="ECO:0000256" key="6">
    <source>
        <dbReference type="ARBA" id="ARBA00022989"/>
    </source>
</evidence>
<dbReference type="GO" id="GO:0033214">
    <property type="term" value="P:siderophore-iron import into cell"/>
    <property type="evidence" value="ECO:0007669"/>
    <property type="project" value="TreeGrafter"/>
</dbReference>
<protein>
    <submittedName>
        <fullName evidence="9">Transport system permease protein</fullName>
    </submittedName>
</protein>
<comment type="similarity">
    <text evidence="2">Belongs to the binding-protein-dependent transport system permease family. FecCD subfamily.</text>
</comment>
<dbReference type="STRING" id="446471.Xcel_1449"/>
<dbReference type="eggNOG" id="COG4779">
    <property type="taxonomic scope" value="Bacteria"/>
</dbReference>
<dbReference type="HOGENOM" id="CLU_013016_1_1_11"/>
<sequence length="347" mass="34932">MTITRSAVVPGWIVTTGPVTVRVAPRTVAVGAVLAIILLAAALVTLTSGTLDLSPGEVVAALAGQGDDRAVRTVQGRRLPRLLTALLVGGALGAGGAVFQSLSRNALASPDVIGLTSGASTGAVVQLVLLDGGMLATALSAVGGGLLTALVVYILARRDGTSGGMRLVLVGIGIGAVCSAITWLLLVRAELDQAVTAQQWLAGSLLGRGWPHVWSIGGAVVVLVPALVVVARRLTLMEMGDDLAAGLGVRVERTRLLGVVLGVVLTGAAVAATGPLAFVALAAPQVVRRLTRQTGVPVGGAFLVGGTLLVLADLLAQNVDLGLRTPVGTVTALLGGLYLIWLLARRA</sequence>
<keyword evidence="4" id="KW-1003">Cell membrane</keyword>
<evidence type="ECO:0000313" key="10">
    <source>
        <dbReference type="Proteomes" id="UP000002255"/>
    </source>
</evidence>
<feature type="transmembrane region" description="Helical" evidence="8">
    <location>
        <begin position="256"/>
        <end position="283"/>
    </location>
</feature>
<dbReference type="CDD" id="cd06550">
    <property type="entry name" value="TM_ABC_iron-siderophores_like"/>
    <property type="match status" value="1"/>
</dbReference>
<organism evidence="9 10">
    <name type="scientific">Xylanimonas cellulosilytica (strain DSM 15894 / JCM 12276 / CECT 5975 / KCTC 9989 / LMG 20990 / NBRC 107835 / XIL07)</name>
    <dbReference type="NCBI Taxonomy" id="446471"/>
    <lineage>
        <taxon>Bacteria</taxon>
        <taxon>Bacillati</taxon>
        <taxon>Actinomycetota</taxon>
        <taxon>Actinomycetes</taxon>
        <taxon>Micrococcales</taxon>
        <taxon>Promicromonosporaceae</taxon>
        <taxon>Xylanimonas</taxon>
    </lineage>
</organism>
<keyword evidence="7 8" id="KW-0472">Membrane</keyword>
<evidence type="ECO:0000313" key="9">
    <source>
        <dbReference type="EMBL" id="ACZ30480.1"/>
    </source>
</evidence>
<keyword evidence="3" id="KW-0813">Transport</keyword>
<dbReference type="KEGG" id="xce:Xcel_1449"/>
<feature type="transmembrane region" description="Helical" evidence="8">
    <location>
        <begin position="134"/>
        <end position="155"/>
    </location>
</feature>
<keyword evidence="6 8" id="KW-1133">Transmembrane helix</keyword>
<dbReference type="EMBL" id="CP001821">
    <property type="protein sequence ID" value="ACZ30480.1"/>
    <property type="molecule type" value="Genomic_DNA"/>
</dbReference>
<feature type="transmembrane region" description="Helical" evidence="8">
    <location>
        <begin position="82"/>
        <end position="102"/>
    </location>
</feature>
<dbReference type="SUPFAM" id="SSF81345">
    <property type="entry name" value="ABC transporter involved in vitamin B12 uptake, BtuC"/>
    <property type="match status" value="1"/>
</dbReference>
<dbReference type="Pfam" id="PF01032">
    <property type="entry name" value="FecCD"/>
    <property type="match status" value="1"/>
</dbReference>
<proteinExistence type="inferred from homology"/>
<evidence type="ECO:0000256" key="2">
    <source>
        <dbReference type="ARBA" id="ARBA00007935"/>
    </source>
</evidence>
<name>D1BRY8_XYLCX</name>
<dbReference type="GO" id="GO:0005886">
    <property type="term" value="C:plasma membrane"/>
    <property type="evidence" value="ECO:0007669"/>
    <property type="project" value="UniProtKB-SubCell"/>
</dbReference>
<dbReference type="AlphaFoldDB" id="D1BRY8"/>
<evidence type="ECO:0000256" key="1">
    <source>
        <dbReference type="ARBA" id="ARBA00004651"/>
    </source>
</evidence>
<dbReference type="PANTHER" id="PTHR30472:SF24">
    <property type="entry name" value="FERRIC ENTEROBACTIN TRANSPORT SYSTEM PERMEASE PROTEIN FEPG"/>
    <property type="match status" value="1"/>
</dbReference>
<keyword evidence="10" id="KW-1185">Reference proteome</keyword>
<feature type="transmembrane region" description="Helical" evidence="8">
    <location>
        <begin position="295"/>
        <end position="315"/>
    </location>
</feature>
<dbReference type="InterPro" id="IPR000522">
    <property type="entry name" value="ABC_transptr_permease_BtuC"/>
</dbReference>
<feature type="transmembrane region" description="Helical" evidence="8">
    <location>
        <begin position="28"/>
        <end position="46"/>
    </location>
</feature>
<dbReference type="RefSeq" id="WP_012878222.1">
    <property type="nucleotide sequence ID" value="NC_013530.1"/>
</dbReference>
<keyword evidence="5 8" id="KW-0812">Transmembrane</keyword>